<evidence type="ECO:0000256" key="4">
    <source>
        <dbReference type="ARBA" id="ARBA00023242"/>
    </source>
</evidence>
<dbReference type="PANTHER" id="PTHR14087">
    <property type="entry name" value="THYMOCYTE NUCLEAR PROTEIN 1"/>
    <property type="match status" value="1"/>
</dbReference>
<evidence type="ECO:0000256" key="3">
    <source>
        <dbReference type="ARBA" id="ARBA00022553"/>
    </source>
</evidence>
<dbReference type="EMBL" id="BMAR01000006">
    <property type="protein sequence ID" value="GFR43569.1"/>
    <property type="molecule type" value="Genomic_DNA"/>
</dbReference>
<feature type="domain" description="EVE" evidence="6">
    <location>
        <begin position="160"/>
        <end position="312"/>
    </location>
</feature>
<dbReference type="InterPro" id="IPR052181">
    <property type="entry name" value="5hmC_binding"/>
</dbReference>
<evidence type="ECO:0000256" key="1">
    <source>
        <dbReference type="ARBA" id="ARBA00004123"/>
    </source>
</evidence>
<proteinExistence type="predicted"/>
<organism evidence="7 8">
    <name type="scientific">Astrephomene gubernaculifera</name>
    <dbReference type="NCBI Taxonomy" id="47775"/>
    <lineage>
        <taxon>Eukaryota</taxon>
        <taxon>Viridiplantae</taxon>
        <taxon>Chlorophyta</taxon>
        <taxon>core chlorophytes</taxon>
        <taxon>Chlorophyceae</taxon>
        <taxon>CS clade</taxon>
        <taxon>Chlamydomonadales</taxon>
        <taxon>Astrephomenaceae</taxon>
        <taxon>Astrephomene</taxon>
    </lineage>
</organism>
<dbReference type="CDD" id="cd21133">
    <property type="entry name" value="EVE"/>
    <property type="match status" value="1"/>
</dbReference>
<dbReference type="SUPFAM" id="SSF88697">
    <property type="entry name" value="PUA domain-like"/>
    <property type="match status" value="1"/>
</dbReference>
<evidence type="ECO:0000259" key="6">
    <source>
        <dbReference type="Pfam" id="PF01878"/>
    </source>
</evidence>
<comment type="subcellular location">
    <subcellularLocation>
        <location evidence="1">Nucleus</location>
    </subcellularLocation>
</comment>
<dbReference type="InterPro" id="IPR002740">
    <property type="entry name" value="EVE_domain"/>
</dbReference>
<evidence type="ECO:0000256" key="5">
    <source>
        <dbReference type="SAM" id="MobiDB-lite"/>
    </source>
</evidence>
<evidence type="ECO:0000256" key="2">
    <source>
        <dbReference type="ARBA" id="ARBA00014654"/>
    </source>
</evidence>
<dbReference type="GO" id="GO:0005634">
    <property type="term" value="C:nucleus"/>
    <property type="evidence" value="ECO:0007669"/>
    <property type="project" value="UniProtKB-SubCell"/>
</dbReference>
<comment type="caution">
    <text evidence="7">The sequence shown here is derived from an EMBL/GenBank/DDBJ whole genome shotgun (WGS) entry which is preliminary data.</text>
</comment>
<dbReference type="InterPro" id="IPR047197">
    <property type="entry name" value="THYN1-like_EVE"/>
</dbReference>
<dbReference type="Pfam" id="PF01878">
    <property type="entry name" value="EVE"/>
    <property type="match status" value="1"/>
</dbReference>
<evidence type="ECO:0000313" key="8">
    <source>
        <dbReference type="Proteomes" id="UP001054857"/>
    </source>
</evidence>
<feature type="compositionally biased region" description="Low complexity" evidence="5">
    <location>
        <begin position="18"/>
        <end position="43"/>
    </location>
</feature>
<dbReference type="AlphaFoldDB" id="A0AAD3DLV8"/>
<dbReference type="FunFam" id="3.10.590.10:FF:000003">
    <property type="entry name" value="Thymocyte nuclear protein 1"/>
    <property type="match status" value="1"/>
</dbReference>
<keyword evidence="4" id="KW-0539">Nucleus</keyword>
<accession>A0AAD3DLV8</accession>
<evidence type="ECO:0000313" key="7">
    <source>
        <dbReference type="EMBL" id="GFR43569.1"/>
    </source>
</evidence>
<sequence>MAPRGASKRAAKQEDGDSPAAAAEGSAAAPSPPKGEAAAQPPAKRARKASQPAEREASPAAARAEKEEEEAAAGAREAEAADAQEEQQQQQQGKGKGRKAPSAANPKLRAASGRGGKARAAEGAAGGAEGKEESEEEAAAGGAQEAADGGGGGDSPRGVRYFLMKSEPEEFSLDQLAGRPEQTSCWEGVRNAQARNLMRSMRLGDMAFFYHSSCKVPAVVGVVRVVREAYPDHTAFDNSSKYFDPRSSPSAPKWWMVDVQLVRRLARPVPLADIRAEAARRGGPLADMVLINRSRLSVQPVTHEQWERILQMER</sequence>
<protein>
    <recommendedName>
        <fullName evidence="2">Thymocyte nuclear protein 1</fullName>
    </recommendedName>
</protein>
<feature type="non-terminal residue" evidence="7">
    <location>
        <position position="314"/>
    </location>
</feature>
<keyword evidence="3" id="KW-0597">Phosphoprotein</keyword>
<keyword evidence="8" id="KW-1185">Reference proteome</keyword>
<dbReference type="PANTHER" id="PTHR14087:SF7">
    <property type="entry name" value="THYMOCYTE NUCLEAR PROTEIN 1"/>
    <property type="match status" value="1"/>
</dbReference>
<feature type="region of interest" description="Disordered" evidence="5">
    <location>
        <begin position="1"/>
        <end position="159"/>
    </location>
</feature>
<dbReference type="InterPro" id="IPR015947">
    <property type="entry name" value="PUA-like_sf"/>
</dbReference>
<feature type="compositionally biased region" description="Basic residues" evidence="5">
    <location>
        <begin position="1"/>
        <end position="10"/>
    </location>
</feature>
<name>A0AAD3DLV8_9CHLO</name>
<gene>
    <name evidence="7" type="ORF">Agub_g4664</name>
</gene>
<dbReference type="Gene3D" id="3.10.590.10">
    <property type="entry name" value="ph1033 like domains"/>
    <property type="match status" value="1"/>
</dbReference>
<reference evidence="7 8" key="1">
    <citation type="journal article" date="2021" name="Sci. Rep.">
        <title>Genome sequencing of the multicellular alga Astrephomene provides insights into convergent evolution of germ-soma differentiation.</title>
        <authorList>
            <person name="Yamashita S."/>
            <person name="Yamamoto K."/>
            <person name="Matsuzaki R."/>
            <person name="Suzuki S."/>
            <person name="Yamaguchi H."/>
            <person name="Hirooka S."/>
            <person name="Minakuchi Y."/>
            <person name="Miyagishima S."/>
            <person name="Kawachi M."/>
            <person name="Toyoda A."/>
            <person name="Nozaki H."/>
        </authorList>
    </citation>
    <scope>NUCLEOTIDE SEQUENCE [LARGE SCALE GENOMIC DNA]</scope>
    <source>
        <strain evidence="7 8">NIES-4017</strain>
    </source>
</reference>
<dbReference type="Proteomes" id="UP001054857">
    <property type="component" value="Unassembled WGS sequence"/>
</dbReference>